<dbReference type="RefSeq" id="XP_014567730.1">
    <property type="nucleotide sequence ID" value="XM_014712244.1"/>
</dbReference>
<reference evidence="1 2" key="1">
    <citation type="journal article" date="2011" name="J. Gen. Appl. Microbiol.">
        <title>Draft genome sequencing of the enigmatic basidiomycete Mixia osmundae.</title>
        <authorList>
            <person name="Nishida H."/>
            <person name="Nagatsuka Y."/>
            <person name="Sugiyama J."/>
        </authorList>
    </citation>
    <scope>NUCLEOTIDE SEQUENCE [LARGE SCALE GENOMIC DNA]</scope>
    <source>
        <strain evidence="2">CBS 9802 / IAM 14324 / JCM 22182 / KY 12970</strain>
    </source>
</reference>
<dbReference type="InParanoid" id="G7E3E1"/>
<accession>G7E3E1</accession>
<sequence length="364" mass="40900">MDLAAFELSCRQFFYDGNESAREKMDKAVRQAEPHQRMIFTRLMASVRAEFHKDREADRRREYHRLLPTYELESVVRHAVALPPRPMAQPSGQTTVKPSELHQPSLFQSTSATEVQAMRSSRAKTVRRGELTAFLKDYASKVMIGPQPFLRSLFAVLALQTTDSYGQRCLQWDIDDAVFIEASGAAFARDALRLLVSVIGFRMQSPSLHGFPGVPVTENNATQSTALLSHASIDGVPTVTTPGSNPFTDPSPHGQQRRQEDMPLLIRTFVLPPYYENTELVALLKLFPTFISEPGWKLAHSMADSKHRKTDADLESASVHSSKKDFSYDTLGHGLISSSQHERLSGFKGSLLARFWLWLISLCF</sequence>
<name>G7E3E1_MIXOS</name>
<evidence type="ECO:0000313" key="1">
    <source>
        <dbReference type="EMBL" id="GAA97351.1"/>
    </source>
</evidence>
<dbReference type="OrthoDB" id="2568455at2759"/>
<protein>
    <submittedName>
        <fullName evidence="1">Uncharacterized protein</fullName>
    </submittedName>
</protein>
<dbReference type="HOGENOM" id="CLU_877233_0_0_1"/>
<reference evidence="1 2" key="2">
    <citation type="journal article" date="2012" name="Open Biol.">
        <title>Characteristics of nucleosomes and linker DNA regions on the genome of the basidiomycete Mixia osmundae revealed by mono- and dinucleosome mapping.</title>
        <authorList>
            <person name="Nishida H."/>
            <person name="Kondo S."/>
            <person name="Matsumoto T."/>
            <person name="Suzuki Y."/>
            <person name="Yoshikawa H."/>
            <person name="Taylor T.D."/>
            <person name="Sugiyama J."/>
        </authorList>
    </citation>
    <scope>NUCLEOTIDE SEQUENCE [LARGE SCALE GENOMIC DNA]</scope>
    <source>
        <strain evidence="2">CBS 9802 / IAM 14324 / JCM 22182 / KY 12970</strain>
    </source>
</reference>
<dbReference type="eggNOG" id="ENOG502S7NG">
    <property type="taxonomic scope" value="Eukaryota"/>
</dbReference>
<gene>
    <name evidence="1" type="primary">Mo04029</name>
    <name evidence="1" type="ORF">E5Q_04029</name>
</gene>
<dbReference type="Proteomes" id="UP000009131">
    <property type="component" value="Unassembled WGS sequence"/>
</dbReference>
<comment type="caution">
    <text evidence="1">The sequence shown here is derived from an EMBL/GenBank/DDBJ whole genome shotgun (WGS) entry which is preliminary data.</text>
</comment>
<evidence type="ECO:0000313" key="2">
    <source>
        <dbReference type="Proteomes" id="UP000009131"/>
    </source>
</evidence>
<dbReference type="OMA" id="EHCRAWY"/>
<dbReference type="AlphaFoldDB" id="G7E3E1"/>
<dbReference type="EMBL" id="BABT02000119">
    <property type="protein sequence ID" value="GAA97351.1"/>
    <property type="molecule type" value="Genomic_DNA"/>
</dbReference>
<proteinExistence type="predicted"/>
<keyword evidence="2" id="KW-1185">Reference proteome</keyword>
<organism evidence="1 2">
    <name type="scientific">Mixia osmundae (strain CBS 9802 / IAM 14324 / JCM 22182 / KY 12970)</name>
    <dbReference type="NCBI Taxonomy" id="764103"/>
    <lineage>
        <taxon>Eukaryota</taxon>
        <taxon>Fungi</taxon>
        <taxon>Dikarya</taxon>
        <taxon>Basidiomycota</taxon>
        <taxon>Pucciniomycotina</taxon>
        <taxon>Mixiomycetes</taxon>
        <taxon>Mixiales</taxon>
        <taxon>Mixiaceae</taxon>
        <taxon>Mixia</taxon>
    </lineage>
</organism>